<proteinExistence type="inferred from homology"/>
<comment type="similarity">
    <text evidence="1">Belongs to the peptidase S49 family.</text>
</comment>
<keyword evidence="7" id="KW-1185">Reference proteome</keyword>
<dbReference type="EMBL" id="JBGMEI010000007">
    <property type="protein sequence ID" value="MFO3665818.1"/>
    <property type="molecule type" value="Genomic_DNA"/>
</dbReference>
<dbReference type="Pfam" id="PF01343">
    <property type="entry name" value="Peptidase_S49"/>
    <property type="match status" value="1"/>
</dbReference>
<dbReference type="InterPro" id="IPR004635">
    <property type="entry name" value="Pept_S49_SppA"/>
</dbReference>
<dbReference type="Gene3D" id="6.20.330.10">
    <property type="match status" value="1"/>
</dbReference>
<dbReference type="Gene3D" id="3.90.226.10">
    <property type="entry name" value="2-enoyl-CoA Hydratase, Chain A, domain 1"/>
    <property type="match status" value="1"/>
</dbReference>
<reference evidence="6 7" key="1">
    <citation type="journal article" date="2025" name="Anaerobe">
        <title>Description of Anaerococcus kampingiae sp. nov., Anaerococcus groningensis sp. nov., Anaerococcus martiniensis sp. nov., and Anaerococcus cruorum sp. nov., isolated from human clinical specimens.</title>
        <authorList>
            <person name="Boiten K.E."/>
            <person name="Meijer J."/>
            <person name="van Wezel E.M."/>
            <person name="Veloo A.C.M."/>
        </authorList>
    </citation>
    <scope>NUCLEOTIDE SEQUENCE [LARGE SCALE GENOMIC DNA]</scope>
    <source>
        <strain evidence="6 7">ENR0831</strain>
    </source>
</reference>
<protein>
    <submittedName>
        <fullName evidence="6">Signal peptide peptidase SppA</fullName>
    </submittedName>
</protein>
<evidence type="ECO:0000256" key="3">
    <source>
        <dbReference type="ARBA" id="ARBA00022801"/>
    </source>
</evidence>
<organism evidence="6 7">
    <name type="scientific">Anaerococcus martiniensis</name>
    <dbReference type="NCBI Taxonomy" id="3115615"/>
    <lineage>
        <taxon>Bacteria</taxon>
        <taxon>Bacillati</taxon>
        <taxon>Bacillota</taxon>
        <taxon>Tissierellia</taxon>
        <taxon>Tissierellales</taxon>
        <taxon>Peptoniphilaceae</taxon>
        <taxon>Anaerococcus</taxon>
    </lineage>
</organism>
<evidence type="ECO:0000313" key="6">
    <source>
        <dbReference type="EMBL" id="MFO3665818.1"/>
    </source>
</evidence>
<dbReference type="SUPFAM" id="SSF52096">
    <property type="entry name" value="ClpP/crotonase"/>
    <property type="match status" value="1"/>
</dbReference>
<feature type="domain" description="Peptidase S49" evidence="5">
    <location>
        <begin position="123"/>
        <end position="273"/>
    </location>
</feature>
<gene>
    <name evidence="6" type="primary">sppA</name>
    <name evidence="6" type="ORF">ACCQ41_06125</name>
</gene>
<dbReference type="PANTHER" id="PTHR42987">
    <property type="entry name" value="PEPTIDASE S49"/>
    <property type="match status" value="1"/>
</dbReference>
<evidence type="ECO:0000256" key="1">
    <source>
        <dbReference type="ARBA" id="ARBA00008683"/>
    </source>
</evidence>
<dbReference type="PANTHER" id="PTHR42987:SF7">
    <property type="entry name" value="SIGNAL PEPTIDE PEPTIDASE SPPA-RELATED"/>
    <property type="match status" value="1"/>
</dbReference>
<dbReference type="NCBIfam" id="TIGR00706">
    <property type="entry name" value="SppA_dom"/>
    <property type="match status" value="1"/>
</dbReference>
<evidence type="ECO:0000313" key="7">
    <source>
        <dbReference type="Proteomes" id="UP001637996"/>
    </source>
</evidence>
<evidence type="ECO:0000259" key="5">
    <source>
        <dbReference type="Pfam" id="PF01343"/>
    </source>
</evidence>
<evidence type="ECO:0000256" key="2">
    <source>
        <dbReference type="ARBA" id="ARBA00022670"/>
    </source>
</evidence>
<name>A0ABW9MA98_9FIRM</name>
<dbReference type="RefSeq" id="WP_410031501.1">
    <property type="nucleotide sequence ID" value="NZ_JBGMEI010000007.1"/>
</dbReference>
<evidence type="ECO:0000256" key="4">
    <source>
        <dbReference type="ARBA" id="ARBA00022825"/>
    </source>
</evidence>
<dbReference type="CDD" id="cd07023">
    <property type="entry name" value="S49_Sppa_N_C"/>
    <property type="match status" value="1"/>
</dbReference>
<dbReference type="Proteomes" id="UP001637996">
    <property type="component" value="Unassembled WGS sequence"/>
</dbReference>
<comment type="caution">
    <text evidence="6">The sequence shown here is derived from an EMBL/GenBank/DDBJ whole genome shotgun (WGS) entry which is preliminary data.</text>
</comment>
<keyword evidence="2" id="KW-0645">Protease</keyword>
<keyword evidence="3" id="KW-0378">Hydrolase</keyword>
<dbReference type="InterPro" id="IPR029045">
    <property type="entry name" value="ClpP/crotonase-like_dom_sf"/>
</dbReference>
<dbReference type="InterPro" id="IPR047272">
    <property type="entry name" value="S49_SppA_C"/>
</dbReference>
<keyword evidence="4" id="KW-0720">Serine protease</keyword>
<sequence length="329" mass="36866">MQTSNKKRWLAAGLALLVFLISIFTNRSENTKEFKEANVYREARQRLMGAEDEVLYGNNALQRIMVLNVDGMIAKNETNDFIVEKLDEVLEDNTIKAVILHVNSPGGSVYASERIAKKVEQIKAKDIPVYSVMQELAASGGYYISAPCDKIYASNESFTGSIGVIMQSYSLEGLFEEYGIKEQNVTTGKMKDAGTFGRDMNAEEKEYLQGLVDSAFGRFVKVVADGRDMSESEVRKLADGRIYDGSQAVENGLVDEIGDLDDAVADITEKYKLNDPMVFEKNELMSSFAKYLPAFKSLTNKPESDLQILKEFMENEANKPMYLYGGYYE</sequence>
<accession>A0ABW9MA98</accession>
<dbReference type="InterPro" id="IPR002142">
    <property type="entry name" value="Peptidase_S49"/>
</dbReference>